<evidence type="ECO:0000256" key="1">
    <source>
        <dbReference type="SAM" id="Phobius"/>
    </source>
</evidence>
<accession>A0ABS3J110</accession>
<feature type="transmembrane region" description="Helical" evidence="1">
    <location>
        <begin position="12"/>
        <end position="33"/>
    </location>
</feature>
<name>A0ABS3J110_9HYPH</name>
<proteinExistence type="predicted"/>
<organism evidence="2 3">
    <name type="scientific">Jiella sonneratiae</name>
    <dbReference type="NCBI Taxonomy" id="2816856"/>
    <lineage>
        <taxon>Bacteria</taxon>
        <taxon>Pseudomonadati</taxon>
        <taxon>Pseudomonadota</taxon>
        <taxon>Alphaproteobacteria</taxon>
        <taxon>Hyphomicrobiales</taxon>
        <taxon>Aurantimonadaceae</taxon>
        <taxon>Jiella</taxon>
    </lineage>
</organism>
<protein>
    <recommendedName>
        <fullName evidence="4">ATP synthase subunit I</fullName>
    </recommendedName>
</protein>
<feature type="transmembrane region" description="Helical" evidence="1">
    <location>
        <begin position="53"/>
        <end position="83"/>
    </location>
</feature>
<keyword evidence="1" id="KW-0472">Membrane</keyword>
<reference evidence="2 3" key="1">
    <citation type="submission" date="2021-03" db="EMBL/GenBank/DDBJ databases">
        <title>Whole genome sequence of Jiella sp. MQZ13P-4.</title>
        <authorList>
            <person name="Tuo L."/>
        </authorList>
    </citation>
    <scope>NUCLEOTIDE SEQUENCE [LARGE SCALE GENOMIC DNA]</scope>
    <source>
        <strain evidence="2 3">MQZ13P-4</strain>
    </source>
</reference>
<gene>
    <name evidence="2" type="ORF">J1C47_06940</name>
</gene>
<dbReference type="RefSeq" id="WP_207350011.1">
    <property type="nucleotide sequence ID" value="NZ_JAFMPY010000005.1"/>
</dbReference>
<dbReference type="EMBL" id="JAFMPY010000005">
    <property type="protein sequence ID" value="MBO0903375.1"/>
    <property type="molecule type" value="Genomic_DNA"/>
</dbReference>
<dbReference type="InterPro" id="IPR017581">
    <property type="entry name" value="AtpR-like"/>
</dbReference>
<dbReference type="Pfam" id="PF12966">
    <property type="entry name" value="AtpR"/>
    <property type="match status" value="1"/>
</dbReference>
<keyword evidence="1" id="KW-1133">Transmembrane helix</keyword>
<evidence type="ECO:0008006" key="4">
    <source>
        <dbReference type="Google" id="ProtNLM"/>
    </source>
</evidence>
<comment type="caution">
    <text evidence="2">The sequence shown here is derived from an EMBL/GenBank/DDBJ whole genome shotgun (WGS) entry which is preliminary data.</text>
</comment>
<evidence type="ECO:0000313" key="3">
    <source>
        <dbReference type="Proteomes" id="UP000664288"/>
    </source>
</evidence>
<sequence length="97" mass="9525">MSIASPVWIEIAESAALLVAGTGLGVLHFGALWRQAQALAAGDAPIRAAGAAALRFLALVAGLAAAAMLGAAALLALAAGVLIGRALVMRRVEGAAR</sequence>
<keyword evidence="1" id="KW-0812">Transmembrane</keyword>
<keyword evidence="3" id="KW-1185">Reference proteome</keyword>
<dbReference type="Proteomes" id="UP000664288">
    <property type="component" value="Unassembled WGS sequence"/>
</dbReference>
<evidence type="ECO:0000313" key="2">
    <source>
        <dbReference type="EMBL" id="MBO0903375.1"/>
    </source>
</evidence>